<dbReference type="Proteomes" id="UP000269015">
    <property type="component" value="Chromosome"/>
</dbReference>
<dbReference type="InterPro" id="IPR036457">
    <property type="entry name" value="PPM-type-like_dom_sf"/>
</dbReference>
<dbReference type="SMART" id="SM00331">
    <property type="entry name" value="PP2C_SIG"/>
    <property type="match status" value="1"/>
</dbReference>
<evidence type="ECO:0000259" key="1">
    <source>
        <dbReference type="PROSITE" id="PS51746"/>
    </source>
</evidence>
<dbReference type="SMART" id="SM00332">
    <property type="entry name" value="PP2Cc"/>
    <property type="match status" value="1"/>
</dbReference>
<feature type="domain" description="PPM-type phosphatase" evidence="1">
    <location>
        <begin position="1"/>
        <end position="234"/>
    </location>
</feature>
<evidence type="ECO:0000313" key="2">
    <source>
        <dbReference type="EMBL" id="AZB17513.1"/>
    </source>
</evidence>
<organism evidence="2 3">
    <name type="scientific">Chryseobacterium indologenes</name>
    <name type="common">Flavobacterium indologenes</name>
    <dbReference type="NCBI Taxonomy" id="253"/>
    <lineage>
        <taxon>Bacteria</taxon>
        <taxon>Pseudomonadati</taxon>
        <taxon>Bacteroidota</taxon>
        <taxon>Flavobacteriia</taxon>
        <taxon>Flavobacteriales</taxon>
        <taxon>Weeksellaceae</taxon>
        <taxon>Chryseobacterium group</taxon>
        <taxon>Chryseobacterium</taxon>
    </lineage>
</organism>
<dbReference type="SUPFAM" id="SSF81606">
    <property type="entry name" value="PP2C-like"/>
    <property type="match status" value="1"/>
</dbReference>
<sequence>MKTILFTHKGKRKINQDYVLVRNLNCDSFLFIVADGMGGYELGEKAAQLVSENILTYLLSVSDINPNHVQKAINKANLAIRQFRENAGIKLGTTIGGAIVTSKEALCFWVGDVKIFHFRDNILQKESHSHTLMNEVIDKGSIVNPEQITKYKHVVTRSVQGELSRSQIDFFKVKLIEGRDKFLICSDGVSDIFNGLQVQQVLNSTKSDVDAINIIENLLIEEAKDNFSLILTNFHQV</sequence>
<evidence type="ECO:0000313" key="3">
    <source>
        <dbReference type="Proteomes" id="UP000269015"/>
    </source>
</evidence>
<accession>A0AAD0YU80</accession>
<dbReference type="Gene3D" id="3.60.40.10">
    <property type="entry name" value="PPM-type phosphatase domain"/>
    <property type="match status" value="1"/>
</dbReference>
<dbReference type="Pfam" id="PF13672">
    <property type="entry name" value="PP2C_2"/>
    <property type="match status" value="1"/>
</dbReference>
<proteinExistence type="predicted"/>
<dbReference type="AlphaFoldDB" id="A0AAD0YU80"/>
<gene>
    <name evidence="2" type="ORF">EG352_06905</name>
</gene>
<reference evidence="2 3" key="1">
    <citation type="submission" date="2018-11" db="EMBL/GenBank/DDBJ databases">
        <title>Proposal to divide the Flavobacteriaceae and reorganize its genera based on Amino Acid Identity values calculated from whole genome sequences.</title>
        <authorList>
            <person name="Nicholson A.C."/>
            <person name="Gulvik C.A."/>
            <person name="Whitney A.M."/>
            <person name="Humrighouse B.W."/>
            <person name="Bell M."/>
            <person name="Holmes B."/>
            <person name="Steigerwalt A.G."/>
            <person name="Villarma A."/>
            <person name="Sheth M."/>
            <person name="Batra D."/>
            <person name="Pryor J."/>
            <person name="Bernardet J.-F."/>
            <person name="Hugo C."/>
            <person name="Kampfer P."/>
            <person name="Newman J."/>
            <person name="McQuiston J.R."/>
        </authorList>
    </citation>
    <scope>NUCLEOTIDE SEQUENCE [LARGE SCALE GENOMIC DNA]</scope>
    <source>
        <strain evidence="2 3">H5559</strain>
    </source>
</reference>
<dbReference type="PROSITE" id="PS51746">
    <property type="entry name" value="PPM_2"/>
    <property type="match status" value="1"/>
</dbReference>
<dbReference type="RefSeq" id="WP_123861481.1">
    <property type="nucleotide sequence ID" value="NZ_CP033930.1"/>
</dbReference>
<dbReference type="EMBL" id="CP033930">
    <property type="protein sequence ID" value="AZB17513.1"/>
    <property type="molecule type" value="Genomic_DNA"/>
</dbReference>
<dbReference type="InterPro" id="IPR001932">
    <property type="entry name" value="PPM-type_phosphatase-like_dom"/>
</dbReference>
<protein>
    <recommendedName>
        <fullName evidence="1">PPM-type phosphatase domain-containing protein</fullName>
    </recommendedName>
</protein>
<name>A0AAD0YU80_CHRID</name>
<dbReference type="CDD" id="cd00143">
    <property type="entry name" value="PP2Cc"/>
    <property type="match status" value="1"/>
</dbReference>